<keyword evidence="2" id="KW-1185">Reference proteome</keyword>
<dbReference type="KEGG" id="dha:DEHA2E12166g"/>
<dbReference type="VEuPathDB" id="FungiDB:DEHA2E12166g"/>
<dbReference type="AlphaFoldDB" id="Q6BPN5"/>
<dbReference type="GeneID" id="2901960"/>
<organism evidence="1 2">
    <name type="scientific">Debaryomyces hansenii (strain ATCC 36239 / CBS 767 / BCRC 21394 / JCM 1990 / NBRC 0083 / IGC 2968)</name>
    <name type="common">Yeast</name>
    <name type="synonym">Torulaspora hansenii</name>
    <dbReference type="NCBI Taxonomy" id="284592"/>
    <lineage>
        <taxon>Eukaryota</taxon>
        <taxon>Fungi</taxon>
        <taxon>Dikarya</taxon>
        <taxon>Ascomycota</taxon>
        <taxon>Saccharomycotina</taxon>
        <taxon>Pichiomycetes</taxon>
        <taxon>Debaryomycetaceae</taxon>
        <taxon>Debaryomyces</taxon>
    </lineage>
</organism>
<dbReference type="EMBL" id="CR382137">
    <property type="protein sequence ID" value="CAG88074.2"/>
    <property type="molecule type" value="Genomic_DNA"/>
</dbReference>
<dbReference type="RefSeq" id="XP_459835.2">
    <property type="nucleotide sequence ID" value="XM_459835.2"/>
</dbReference>
<sequence>MRLIGPSFKLTIRNFSFCRPLSGIYTKTSINPVNFQLSPPTKFAPKSLLLLSTPSLLTQSIEESIHLYQDNGIQVIAAGIDCMIPNSHRHGVSEMWLDKYIEINDSVKLEERDDINNQPKERDGVHVVKASKNWKNIDSKFSISIHPDLKIDLNLANTIFSTTNLVTLFYFQPSHLGEQSNSGQTLCDLRVTLPADLFKESPKIESKDKWTQLHDSNSEPLIITSCTGNLVKLINKKSAAGFLEQNDRLMSIGSKDTQVFVKIYKKGSNIAQRFKVIAGGGEWGTKANILAISPEAELDVGDRIEFFMLTPEDRFSTTAKFDDASLSHKLTFECSYEERSYGLNNNDDTVVMENVFGCGSENGFMYNNIQHVSAGESISISL</sequence>
<protein>
    <submittedName>
        <fullName evidence="1">DEHA2E12166p</fullName>
    </submittedName>
</protein>
<dbReference type="eggNOG" id="ENOG502S491">
    <property type="taxonomic scope" value="Eukaryota"/>
</dbReference>
<dbReference type="HOGENOM" id="CLU_061606_0_0_1"/>
<reference evidence="1 2" key="1">
    <citation type="journal article" date="2004" name="Nature">
        <title>Genome evolution in yeasts.</title>
        <authorList>
            <consortium name="Genolevures"/>
            <person name="Dujon B."/>
            <person name="Sherman D."/>
            <person name="Fischer G."/>
            <person name="Durrens P."/>
            <person name="Casaregola S."/>
            <person name="Lafontaine I."/>
            <person name="de Montigny J."/>
            <person name="Marck C."/>
            <person name="Neuveglise C."/>
            <person name="Talla E."/>
            <person name="Goffard N."/>
            <person name="Frangeul L."/>
            <person name="Aigle M."/>
            <person name="Anthouard V."/>
            <person name="Babour A."/>
            <person name="Barbe V."/>
            <person name="Barnay S."/>
            <person name="Blanchin S."/>
            <person name="Beckerich J.M."/>
            <person name="Beyne E."/>
            <person name="Bleykasten C."/>
            <person name="Boisrame A."/>
            <person name="Boyer J."/>
            <person name="Cattolico L."/>
            <person name="Confanioleri F."/>
            <person name="de Daruvar A."/>
            <person name="Despons L."/>
            <person name="Fabre E."/>
            <person name="Fairhead C."/>
            <person name="Ferry-Dumazet H."/>
            <person name="Groppi A."/>
            <person name="Hantraye F."/>
            <person name="Hennequin C."/>
            <person name="Jauniaux N."/>
            <person name="Joyet P."/>
            <person name="Kachouri R."/>
            <person name="Kerrest A."/>
            <person name="Koszul R."/>
            <person name="Lemaire M."/>
            <person name="Lesur I."/>
            <person name="Ma L."/>
            <person name="Muller H."/>
            <person name="Nicaud J.M."/>
            <person name="Nikolski M."/>
            <person name="Oztas S."/>
            <person name="Ozier-Kalogeropoulos O."/>
            <person name="Pellenz S."/>
            <person name="Potier S."/>
            <person name="Richard G.F."/>
            <person name="Straub M.L."/>
            <person name="Suleau A."/>
            <person name="Swennene D."/>
            <person name="Tekaia F."/>
            <person name="Wesolowski-Louvel M."/>
            <person name="Westhof E."/>
            <person name="Wirth B."/>
            <person name="Zeniou-Meyer M."/>
            <person name="Zivanovic I."/>
            <person name="Bolotin-Fukuhara M."/>
            <person name="Thierry A."/>
            <person name="Bouchier C."/>
            <person name="Caudron B."/>
            <person name="Scarpelli C."/>
            <person name="Gaillardin C."/>
            <person name="Weissenbach J."/>
            <person name="Wincker P."/>
            <person name="Souciet J.L."/>
        </authorList>
    </citation>
    <scope>NUCLEOTIDE SEQUENCE [LARGE SCALE GENOMIC DNA]</scope>
    <source>
        <strain evidence="2">ATCC 36239 / CBS 767 / BCRC 21394 / JCM 1990 / NBRC 0083 / IGC 2968</strain>
    </source>
</reference>
<dbReference type="Proteomes" id="UP000000599">
    <property type="component" value="Chromosome E"/>
</dbReference>
<evidence type="ECO:0000313" key="1">
    <source>
        <dbReference type="EMBL" id="CAG88074.2"/>
    </source>
</evidence>
<dbReference type="OMA" id="EFFMVTP"/>
<accession>Q6BPN5</accession>
<proteinExistence type="predicted"/>
<dbReference type="InParanoid" id="Q6BPN5"/>
<evidence type="ECO:0000313" key="2">
    <source>
        <dbReference type="Proteomes" id="UP000000599"/>
    </source>
</evidence>
<name>Q6BPN5_DEBHA</name>
<dbReference type="OrthoDB" id="4080562at2759"/>
<gene>
    <name evidence="1" type="ordered locus">DEHA2E12166g</name>
</gene>